<evidence type="ECO:0000313" key="2">
    <source>
        <dbReference type="Proteomes" id="UP001239111"/>
    </source>
</evidence>
<sequence>MEKILEPSLNELEQLKRDEGVLIQIDGEDFILSASIINVTADELARWESLLRMYDDKLRRMGIRLGPIEEIRALINRSSSQICGVEYPTPNPSSPGIEQASMSVELSNNPKSSDVRDPAQGSFEDLLDEDDSHESDSEQKKHMHDLLEELISSVAPINKKCHQQYTPQSVQDSTSSPRMDAPKVSRLSMLPLKGHKSSIYQLMNETRPNHSHWIFSNGPDAPSYISDILEKFNKLKYYNRELIPFEFKGIFPNVEDGELFELFPPFYAQRIIYYCWLKHRVYFDETRDIPDTNLRALALLAAILPTSNYKKFNQERETPIKSANAAAQKNDNTDDDKCEPREKKSRVEPANSSTEKIPNENFVRFRDANDELLKLPDKNEKGHIETFVVCATAGPENVGKLFIKADIDLISVGSCSLIAFDIFVKMHYCFDVHFAPDLEIFYNFIRAINEVFVDDLSDSCEDTEVTDE</sequence>
<name>A0ACC2NFY0_9HYME</name>
<organism evidence="1 2">
    <name type="scientific">Eretmocerus hayati</name>
    <dbReference type="NCBI Taxonomy" id="131215"/>
    <lineage>
        <taxon>Eukaryota</taxon>
        <taxon>Metazoa</taxon>
        <taxon>Ecdysozoa</taxon>
        <taxon>Arthropoda</taxon>
        <taxon>Hexapoda</taxon>
        <taxon>Insecta</taxon>
        <taxon>Pterygota</taxon>
        <taxon>Neoptera</taxon>
        <taxon>Endopterygota</taxon>
        <taxon>Hymenoptera</taxon>
        <taxon>Apocrita</taxon>
        <taxon>Proctotrupomorpha</taxon>
        <taxon>Chalcidoidea</taxon>
        <taxon>Aphelinidae</taxon>
        <taxon>Aphelininae</taxon>
        <taxon>Eretmocerus</taxon>
    </lineage>
</organism>
<dbReference type="EMBL" id="CM056743">
    <property type="protein sequence ID" value="KAJ8670073.1"/>
    <property type="molecule type" value="Genomic_DNA"/>
</dbReference>
<comment type="caution">
    <text evidence="1">The sequence shown here is derived from an EMBL/GenBank/DDBJ whole genome shotgun (WGS) entry which is preliminary data.</text>
</comment>
<keyword evidence="2" id="KW-1185">Reference proteome</keyword>
<dbReference type="Proteomes" id="UP001239111">
    <property type="component" value="Chromosome 3"/>
</dbReference>
<evidence type="ECO:0000313" key="1">
    <source>
        <dbReference type="EMBL" id="KAJ8670073.1"/>
    </source>
</evidence>
<reference evidence="1" key="1">
    <citation type="submission" date="2023-04" db="EMBL/GenBank/DDBJ databases">
        <title>A chromosome-level genome assembly of the parasitoid wasp Eretmocerus hayati.</title>
        <authorList>
            <person name="Zhong Y."/>
            <person name="Liu S."/>
            <person name="Liu Y."/>
        </authorList>
    </citation>
    <scope>NUCLEOTIDE SEQUENCE</scope>
    <source>
        <strain evidence="1">ZJU_SS_LIU_2023</strain>
    </source>
</reference>
<protein>
    <submittedName>
        <fullName evidence="1">Uncharacterized protein</fullName>
    </submittedName>
</protein>
<gene>
    <name evidence="1" type="ORF">QAD02_001332</name>
</gene>
<accession>A0ACC2NFY0</accession>
<proteinExistence type="predicted"/>